<feature type="domain" description="DRBM" evidence="7">
    <location>
        <begin position="244"/>
        <end position="314"/>
    </location>
</feature>
<sequence length="315" mass="34338">MNTVISANSFTYAQTNNTSNLKRTHPGGHGKSFNSAHAPPLPKIGGDLILQVFTHKSLRRKTGSDNPEHYGDNERLSELGKIALEATVTNYLFMKRPFLTAAEMISERNEILSDEAIDEWVTFYGLRNKLRCHPDLFATLSSPQETRSIFYAYVGGVYADPGSGALHGWINQLLEGRDVSMEPSEPALQYPIAIPPPKKIKSEPSHPSSIFFASQPTVSPVKQTSPARPSPAASVGNPLAPAQPGLPFLPLFNQTAMQRRVTVEYPAEFSGPSHAGRWSVQCVVNGIPKGTGTGSSKQVAKEEAARQAYYAMGWT</sequence>
<organism evidence="9 10">
    <name type="scientific">Crucibulum laeve</name>
    <dbReference type="NCBI Taxonomy" id="68775"/>
    <lineage>
        <taxon>Eukaryota</taxon>
        <taxon>Fungi</taxon>
        <taxon>Dikarya</taxon>
        <taxon>Basidiomycota</taxon>
        <taxon>Agaricomycotina</taxon>
        <taxon>Agaricomycetes</taxon>
        <taxon>Agaricomycetidae</taxon>
        <taxon>Agaricales</taxon>
        <taxon>Agaricineae</taxon>
        <taxon>Nidulariaceae</taxon>
        <taxon>Crucibulum</taxon>
    </lineage>
</organism>
<dbReference type="GO" id="GO:0005634">
    <property type="term" value="C:nucleus"/>
    <property type="evidence" value="ECO:0007669"/>
    <property type="project" value="TreeGrafter"/>
</dbReference>
<gene>
    <name evidence="9" type="ORF">BDQ12DRAFT_736619</name>
</gene>
<dbReference type="PROSITE" id="PS50142">
    <property type="entry name" value="RNASE_3_2"/>
    <property type="match status" value="1"/>
</dbReference>
<evidence type="ECO:0000256" key="6">
    <source>
        <dbReference type="SAM" id="MobiDB-lite"/>
    </source>
</evidence>
<dbReference type="SMART" id="SM00535">
    <property type="entry name" value="RIBOc"/>
    <property type="match status" value="1"/>
</dbReference>
<dbReference type="SUPFAM" id="SSF54768">
    <property type="entry name" value="dsRNA-binding domain-like"/>
    <property type="match status" value="1"/>
</dbReference>
<feature type="domain" description="RNase III" evidence="8">
    <location>
        <begin position="47"/>
        <end position="162"/>
    </location>
</feature>
<evidence type="ECO:0000256" key="2">
    <source>
        <dbReference type="ARBA" id="ARBA00022759"/>
    </source>
</evidence>
<dbReference type="AlphaFoldDB" id="A0A5C3LYC8"/>
<dbReference type="Pfam" id="PF14622">
    <property type="entry name" value="Ribonucleas_3_3"/>
    <property type="match status" value="1"/>
</dbReference>
<protein>
    <submittedName>
        <fullName evidence="9">Uncharacterized protein</fullName>
    </submittedName>
</protein>
<keyword evidence="1" id="KW-0540">Nuclease</keyword>
<dbReference type="Gene3D" id="3.30.160.20">
    <property type="match status" value="1"/>
</dbReference>
<evidence type="ECO:0000256" key="4">
    <source>
        <dbReference type="ARBA" id="ARBA00022884"/>
    </source>
</evidence>
<dbReference type="Proteomes" id="UP000308652">
    <property type="component" value="Unassembled WGS sequence"/>
</dbReference>
<dbReference type="SUPFAM" id="SSF69065">
    <property type="entry name" value="RNase III domain-like"/>
    <property type="match status" value="1"/>
</dbReference>
<evidence type="ECO:0000256" key="5">
    <source>
        <dbReference type="PROSITE-ProRule" id="PRU00266"/>
    </source>
</evidence>
<dbReference type="Gene3D" id="1.10.1520.10">
    <property type="entry name" value="Ribonuclease III domain"/>
    <property type="match status" value="1"/>
</dbReference>
<name>A0A5C3LYC8_9AGAR</name>
<dbReference type="EMBL" id="ML213611">
    <property type="protein sequence ID" value="TFK36878.1"/>
    <property type="molecule type" value="Genomic_DNA"/>
</dbReference>
<dbReference type="PANTHER" id="PTHR11207:SF0">
    <property type="entry name" value="RIBONUCLEASE 3"/>
    <property type="match status" value="1"/>
</dbReference>
<dbReference type="InterPro" id="IPR036389">
    <property type="entry name" value="RNase_III_sf"/>
</dbReference>
<evidence type="ECO:0000313" key="9">
    <source>
        <dbReference type="EMBL" id="TFK36878.1"/>
    </source>
</evidence>
<keyword evidence="2" id="KW-0255">Endonuclease</keyword>
<dbReference type="GO" id="GO:0004525">
    <property type="term" value="F:ribonuclease III activity"/>
    <property type="evidence" value="ECO:0007669"/>
    <property type="project" value="InterPro"/>
</dbReference>
<evidence type="ECO:0000313" key="10">
    <source>
        <dbReference type="Proteomes" id="UP000308652"/>
    </source>
</evidence>
<dbReference type="InterPro" id="IPR000999">
    <property type="entry name" value="RNase_III_dom"/>
</dbReference>
<dbReference type="SMART" id="SM00358">
    <property type="entry name" value="DSRM"/>
    <property type="match status" value="1"/>
</dbReference>
<keyword evidence="4 5" id="KW-0694">RNA-binding</keyword>
<dbReference type="PANTHER" id="PTHR11207">
    <property type="entry name" value="RIBONUCLEASE III"/>
    <property type="match status" value="1"/>
</dbReference>
<proteinExistence type="predicted"/>
<evidence type="ECO:0000256" key="3">
    <source>
        <dbReference type="ARBA" id="ARBA00022801"/>
    </source>
</evidence>
<dbReference type="Pfam" id="PF00035">
    <property type="entry name" value="dsrm"/>
    <property type="match status" value="1"/>
</dbReference>
<dbReference type="GO" id="GO:0003725">
    <property type="term" value="F:double-stranded RNA binding"/>
    <property type="evidence" value="ECO:0007669"/>
    <property type="project" value="TreeGrafter"/>
</dbReference>
<dbReference type="InterPro" id="IPR014720">
    <property type="entry name" value="dsRBD_dom"/>
</dbReference>
<dbReference type="CDD" id="cd00593">
    <property type="entry name" value="RIBOc"/>
    <property type="match status" value="1"/>
</dbReference>
<dbReference type="STRING" id="68775.A0A5C3LYC8"/>
<dbReference type="OrthoDB" id="2392202at2759"/>
<dbReference type="GO" id="GO:0006396">
    <property type="term" value="P:RNA processing"/>
    <property type="evidence" value="ECO:0007669"/>
    <property type="project" value="InterPro"/>
</dbReference>
<evidence type="ECO:0000256" key="1">
    <source>
        <dbReference type="ARBA" id="ARBA00022722"/>
    </source>
</evidence>
<accession>A0A5C3LYC8</accession>
<dbReference type="GO" id="GO:0010468">
    <property type="term" value="P:regulation of gene expression"/>
    <property type="evidence" value="ECO:0007669"/>
    <property type="project" value="TreeGrafter"/>
</dbReference>
<reference evidence="9 10" key="1">
    <citation type="journal article" date="2019" name="Nat. Ecol. Evol.">
        <title>Megaphylogeny resolves global patterns of mushroom evolution.</title>
        <authorList>
            <person name="Varga T."/>
            <person name="Krizsan K."/>
            <person name="Foldi C."/>
            <person name="Dima B."/>
            <person name="Sanchez-Garcia M."/>
            <person name="Sanchez-Ramirez S."/>
            <person name="Szollosi G.J."/>
            <person name="Szarkandi J.G."/>
            <person name="Papp V."/>
            <person name="Albert L."/>
            <person name="Andreopoulos W."/>
            <person name="Angelini C."/>
            <person name="Antonin V."/>
            <person name="Barry K.W."/>
            <person name="Bougher N.L."/>
            <person name="Buchanan P."/>
            <person name="Buyck B."/>
            <person name="Bense V."/>
            <person name="Catcheside P."/>
            <person name="Chovatia M."/>
            <person name="Cooper J."/>
            <person name="Damon W."/>
            <person name="Desjardin D."/>
            <person name="Finy P."/>
            <person name="Geml J."/>
            <person name="Haridas S."/>
            <person name="Hughes K."/>
            <person name="Justo A."/>
            <person name="Karasinski D."/>
            <person name="Kautmanova I."/>
            <person name="Kiss B."/>
            <person name="Kocsube S."/>
            <person name="Kotiranta H."/>
            <person name="LaButti K.M."/>
            <person name="Lechner B.E."/>
            <person name="Liimatainen K."/>
            <person name="Lipzen A."/>
            <person name="Lukacs Z."/>
            <person name="Mihaltcheva S."/>
            <person name="Morgado L.N."/>
            <person name="Niskanen T."/>
            <person name="Noordeloos M.E."/>
            <person name="Ohm R.A."/>
            <person name="Ortiz-Santana B."/>
            <person name="Ovrebo C."/>
            <person name="Racz N."/>
            <person name="Riley R."/>
            <person name="Savchenko A."/>
            <person name="Shiryaev A."/>
            <person name="Soop K."/>
            <person name="Spirin V."/>
            <person name="Szebenyi C."/>
            <person name="Tomsovsky M."/>
            <person name="Tulloss R.E."/>
            <person name="Uehling J."/>
            <person name="Grigoriev I.V."/>
            <person name="Vagvolgyi C."/>
            <person name="Papp T."/>
            <person name="Martin F.M."/>
            <person name="Miettinen O."/>
            <person name="Hibbett D.S."/>
            <person name="Nagy L.G."/>
        </authorList>
    </citation>
    <scope>NUCLEOTIDE SEQUENCE [LARGE SCALE GENOMIC DNA]</scope>
    <source>
        <strain evidence="9 10">CBS 166.37</strain>
    </source>
</reference>
<evidence type="ECO:0000259" key="8">
    <source>
        <dbReference type="PROSITE" id="PS50142"/>
    </source>
</evidence>
<evidence type="ECO:0000259" key="7">
    <source>
        <dbReference type="PROSITE" id="PS50137"/>
    </source>
</evidence>
<keyword evidence="10" id="KW-1185">Reference proteome</keyword>
<keyword evidence="3" id="KW-0378">Hydrolase</keyword>
<dbReference type="PROSITE" id="PS50137">
    <property type="entry name" value="DS_RBD"/>
    <property type="match status" value="1"/>
</dbReference>
<feature type="region of interest" description="Disordered" evidence="6">
    <location>
        <begin position="16"/>
        <end position="37"/>
    </location>
</feature>